<evidence type="ECO:0000256" key="1">
    <source>
        <dbReference type="ARBA" id="ARBA00023157"/>
    </source>
</evidence>
<dbReference type="VEuPathDB" id="VectorBase:GBRI040810"/>
<dbReference type="PANTHER" id="PTHR33236">
    <property type="entry name" value="INTRAFLAGELLAR TRANSPORT PROTEIN 122 FAMILY PROTEIN-RELATED"/>
    <property type="match status" value="1"/>
</dbReference>
<reference evidence="4" key="2">
    <citation type="submission" date="2020-05" db="UniProtKB">
        <authorList>
            <consortium name="EnsemblMetazoa"/>
        </authorList>
    </citation>
    <scope>IDENTIFICATION</scope>
    <source>
        <strain evidence="4">IAEA</strain>
    </source>
</reference>
<feature type="domain" description="CUB" evidence="3">
    <location>
        <begin position="227"/>
        <end position="345"/>
    </location>
</feature>
<dbReference type="PANTHER" id="PTHR33236:SF11">
    <property type="entry name" value="CUB DOMAIN-CONTAINING PROTEIN"/>
    <property type="match status" value="1"/>
</dbReference>
<comment type="caution">
    <text evidence="2">Lacks conserved residue(s) required for the propagation of feature annotation.</text>
</comment>
<dbReference type="STRING" id="37001.A0A1A9X1K5"/>
<dbReference type="InterPro" id="IPR058698">
    <property type="entry name" value="CUB_metazoa"/>
</dbReference>
<dbReference type="Pfam" id="PF00431">
    <property type="entry name" value="CUB"/>
    <property type="match status" value="1"/>
</dbReference>
<evidence type="ECO:0000256" key="2">
    <source>
        <dbReference type="PROSITE-ProRule" id="PRU00059"/>
    </source>
</evidence>
<accession>A0A1A9X1K5</accession>
<evidence type="ECO:0000313" key="4">
    <source>
        <dbReference type="EnsemblMetazoa" id="GBRI040810-PA"/>
    </source>
</evidence>
<sequence>MKMNLPKLNDRNGDIMNIIKRDNNSKRSFQLRFQPHPAMPRLFWHKLKQKQEITTTEMEIVMVEPSTTLIPEQVTNTMPMEEIPSSSNDLPTLDVTTTTTMDPPFNSTIVTQQSPSILTTFTTIMRPTPGFPTKWTEKLKNLFFGSPGQIHLLHKHGDSKSKIKSKGFLSLFEVIKFDNIKCNVSMGDIRSMEGVCYHEFECKSFGGIATERCADGAGVCCIFLTGCGDTTNQQIAYFESPNYPQSVQEVLICVLIINLRKNVQQLRLDFLTFELNRPTDGDCLEDQFTVSGQNINFDIPTICGVNTGHHIYINTDSSPDGKIYLSFFAKVPLGARIFNIKISQLEARDNLAPDGCLQYYTEPEGIVKSFNYDTESAVVTNKEATYLNNLNYVICIKRSKNTCTVKYAVEHGVDIRGNGETMDFQIVNKDEDENDLVPDGQAGAGIFNCPYDFIAINQVRLCGERFNDGTDNEDFTMNALVRDVTAGPIILPFRSDNINVGIDVNADDNDDGGGGGVDDEVEDWNSLRRALYCKTMKQERTVARQLVDQRIFLFKFY</sequence>
<evidence type="ECO:0000313" key="5">
    <source>
        <dbReference type="Proteomes" id="UP000091820"/>
    </source>
</evidence>
<reference evidence="5" key="1">
    <citation type="submission" date="2014-03" db="EMBL/GenBank/DDBJ databases">
        <authorList>
            <person name="Aksoy S."/>
            <person name="Warren W."/>
            <person name="Wilson R.K."/>
        </authorList>
    </citation>
    <scope>NUCLEOTIDE SEQUENCE [LARGE SCALE GENOMIC DNA]</scope>
    <source>
        <strain evidence="5">IAEA</strain>
    </source>
</reference>
<dbReference type="AlphaFoldDB" id="A0A1A9X1K5"/>
<proteinExistence type="predicted"/>
<dbReference type="Gene3D" id="2.60.120.290">
    <property type="entry name" value="Spermadhesin, CUB domain"/>
    <property type="match status" value="1"/>
</dbReference>
<evidence type="ECO:0000259" key="3">
    <source>
        <dbReference type="PROSITE" id="PS01180"/>
    </source>
</evidence>
<dbReference type="Proteomes" id="UP000091820">
    <property type="component" value="Unassembled WGS sequence"/>
</dbReference>
<dbReference type="PROSITE" id="PS01180">
    <property type="entry name" value="CUB"/>
    <property type="match status" value="1"/>
</dbReference>
<keyword evidence="1" id="KW-1015">Disulfide bond</keyword>
<dbReference type="InterPro" id="IPR035914">
    <property type="entry name" value="Sperma_CUB_dom_sf"/>
</dbReference>
<organism evidence="4 5">
    <name type="scientific">Glossina brevipalpis</name>
    <dbReference type="NCBI Taxonomy" id="37001"/>
    <lineage>
        <taxon>Eukaryota</taxon>
        <taxon>Metazoa</taxon>
        <taxon>Ecdysozoa</taxon>
        <taxon>Arthropoda</taxon>
        <taxon>Hexapoda</taxon>
        <taxon>Insecta</taxon>
        <taxon>Pterygota</taxon>
        <taxon>Neoptera</taxon>
        <taxon>Endopterygota</taxon>
        <taxon>Diptera</taxon>
        <taxon>Brachycera</taxon>
        <taxon>Muscomorpha</taxon>
        <taxon>Hippoboscoidea</taxon>
        <taxon>Glossinidae</taxon>
        <taxon>Glossina</taxon>
    </lineage>
</organism>
<dbReference type="Pfam" id="PF26080">
    <property type="entry name" value="CUB_animal"/>
    <property type="match status" value="1"/>
</dbReference>
<dbReference type="InterPro" id="IPR000859">
    <property type="entry name" value="CUB_dom"/>
</dbReference>
<keyword evidence="5" id="KW-1185">Reference proteome</keyword>
<dbReference type="EnsemblMetazoa" id="GBRI040810-RA">
    <property type="protein sequence ID" value="GBRI040810-PA"/>
    <property type="gene ID" value="GBRI040810"/>
</dbReference>
<dbReference type="SUPFAM" id="SSF49854">
    <property type="entry name" value="Spermadhesin, CUB domain"/>
    <property type="match status" value="1"/>
</dbReference>
<protein>
    <submittedName>
        <fullName evidence="4">CUB domain-containing protein</fullName>
    </submittedName>
</protein>
<name>A0A1A9X1K5_9MUSC</name>